<evidence type="ECO:0000256" key="2">
    <source>
        <dbReference type="ARBA" id="ARBA00022525"/>
    </source>
</evidence>
<evidence type="ECO:0000256" key="3">
    <source>
        <dbReference type="ARBA" id="ARBA00022729"/>
    </source>
</evidence>
<name>A0A1Y1WG91_9FUNG</name>
<reference evidence="6 7" key="1">
    <citation type="submission" date="2016-07" db="EMBL/GenBank/DDBJ databases">
        <title>Pervasive Adenine N6-methylation of Active Genes in Fungi.</title>
        <authorList>
            <consortium name="DOE Joint Genome Institute"/>
            <person name="Mondo S.J."/>
            <person name="Dannebaum R.O."/>
            <person name="Kuo R.C."/>
            <person name="Labutti K."/>
            <person name="Haridas S."/>
            <person name="Kuo A."/>
            <person name="Salamov A."/>
            <person name="Ahrendt S.R."/>
            <person name="Lipzen A."/>
            <person name="Sullivan W."/>
            <person name="Andreopoulos W.B."/>
            <person name="Clum A."/>
            <person name="Lindquist E."/>
            <person name="Daum C."/>
            <person name="Ramamoorthy G.K."/>
            <person name="Gryganskyi A."/>
            <person name="Culley D."/>
            <person name="Magnuson J.K."/>
            <person name="James T.Y."/>
            <person name="O'Malley M.A."/>
            <person name="Stajich J.E."/>
            <person name="Spatafora J.W."/>
            <person name="Visel A."/>
            <person name="Grigoriev I.V."/>
        </authorList>
    </citation>
    <scope>NUCLEOTIDE SEQUENCE [LARGE SCALE GENOMIC DNA]</scope>
    <source>
        <strain evidence="6 7">ATCC 12442</strain>
    </source>
</reference>
<dbReference type="EMBL" id="MCFD01000003">
    <property type="protein sequence ID" value="ORX72492.1"/>
    <property type="molecule type" value="Genomic_DNA"/>
</dbReference>
<dbReference type="AlphaFoldDB" id="A0A1Y1WG91"/>
<organism evidence="6 7">
    <name type="scientific">Linderina pennispora</name>
    <dbReference type="NCBI Taxonomy" id="61395"/>
    <lineage>
        <taxon>Eukaryota</taxon>
        <taxon>Fungi</taxon>
        <taxon>Fungi incertae sedis</taxon>
        <taxon>Zoopagomycota</taxon>
        <taxon>Kickxellomycotina</taxon>
        <taxon>Kickxellomycetes</taxon>
        <taxon>Kickxellales</taxon>
        <taxon>Kickxellaceae</taxon>
        <taxon>Linderina</taxon>
    </lineage>
</organism>
<comment type="subcellular location">
    <subcellularLocation>
        <location evidence="1">Secreted</location>
    </subcellularLocation>
</comment>
<sequence>MRLFLTAIIACCAISVLAAPLSTQHKTLKPSKDTFYTASNSFESKPQGSSPYLIAYDNAGVRSFTLIAFDLPQEVIGNSSRVAKCTMTLGKFAFPPTGSVNIFLTATSAGWDEKTVSGLNAPAVMGETVQIVVTDTLVPITFDSTYLCSVAASSGGGSMSVRLDSPQALYSTASRENGGQASLLIEY</sequence>
<dbReference type="GO" id="GO:0005576">
    <property type="term" value="C:extracellular region"/>
    <property type="evidence" value="ECO:0007669"/>
    <property type="project" value="UniProtKB-SubCell"/>
</dbReference>
<comment type="caution">
    <text evidence="6">The sequence shown here is derived from an EMBL/GenBank/DDBJ whole genome shotgun (WGS) entry which is preliminary data.</text>
</comment>
<dbReference type="Pfam" id="PF24517">
    <property type="entry name" value="CBM96"/>
    <property type="match status" value="1"/>
</dbReference>
<feature type="signal peptide" evidence="4">
    <location>
        <begin position="1"/>
        <end position="18"/>
    </location>
</feature>
<evidence type="ECO:0000256" key="1">
    <source>
        <dbReference type="ARBA" id="ARBA00004613"/>
    </source>
</evidence>
<dbReference type="Proteomes" id="UP000193922">
    <property type="component" value="Unassembled WGS sequence"/>
</dbReference>
<keyword evidence="3 4" id="KW-0732">Signal</keyword>
<dbReference type="GeneID" id="63803603"/>
<feature type="domain" description="Carbohydrate-binding module family 96" evidence="5">
    <location>
        <begin position="26"/>
        <end position="185"/>
    </location>
</feature>
<feature type="chain" id="PRO_5012643695" description="Carbohydrate-binding module family 96 domain-containing protein" evidence="4">
    <location>
        <begin position="19"/>
        <end position="187"/>
    </location>
</feature>
<evidence type="ECO:0000313" key="6">
    <source>
        <dbReference type="EMBL" id="ORX72492.1"/>
    </source>
</evidence>
<dbReference type="RefSeq" id="XP_040745916.1">
    <property type="nucleotide sequence ID" value="XM_040886955.1"/>
</dbReference>
<evidence type="ECO:0000259" key="5">
    <source>
        <dbReference type="Pfam" id="PF24517"/>
    </source>
</evidence>
<keyword evidence="7" id="KW-1185">Reference proteome</keyword>
<accession>A0A1Y1WG91</accession>
<proteinExistence type="predicted"/>
<evidence type="ECO:0000256" key="4">
    <source>
        <dbReference type="SAM" id="SignalP"/>
    </source>
</evidence>
<keyword evidence="2" id="KW-0964">Secreted</keyword>
<evidence type="ECO:0000313" key="7">
    <source>
        <dbReference type="Proteomes" id="UP000193922"/>
    </source>
</evidence>
<protein>
    <recommendedName>
        <fullName evidence="5">Carbohydrate-binding module family 96 domain-containing protein</fullName>
    </recommendedName>
</protein>
<dbReference type="InterPro" id="IPR055372">
    <property type="entry name" value="CBM96"/>
</dbReference>
<gene>
    <name evidence="6" type="ORF">DL89DRAFT_266069</name>
</gene>